<organism evidence="2 3">
    <name type="scientific">Cytospora schulzeri</name>
    <dbReference type="NCBI Taxonomy" id="448051"/>
    <lineage>
        <taxon>Eukaryota</taxon>
        <taxon>Fungi</taxon>
        <taxon>Dikarya</taxon>
        <taxon>Ascomycota</taxon>
        <taxon>Pezizomycotina</taxon>
        <taxon>Sordariomycetes</taxon>
        <taxon>Sordariomycetidae</taxon>
        <taxon>Diaporthales</taxon>
        <taxon>Cytosporaceae</taxon>
        <taxon>Cytospora</taxon>
    </lineage>
</organism>
<proteinExistence type="predicted"/>
<dbReference type="PRINTS" id="PR00081">
    <property type="entry name" value="GDHRDH"/>
</dbReference>
<evidence type="ECO:0000313" key="2">
    <source>
        <dbReference type="EMBL" id="ROW05701.1"/>
    </source>
</evidence>
<keyword evidence="1" id="KW-0560">Oxidoreductase</keyword>
<gene>
    <name evidence="2" type="ORF">VMCG_05168</name>
</gene>
<dbReference type="InterPro" id="IPR036291">
    <property type="entry name" value="NAD(P)-bd_dom_sf"/>
</dbReference>
<dbReference type="OrthoDB" id="191139at2759"/>
<dbReference type="InterPro" id="IPR002347">
    <property type="entry name" value="SDR_fam"/>
</dbReference>
<evidence type="ECO:0000313" key="3">
    <source>
        <dbReference type="Proteomes" id="UP000283895"/>
    </source>
</evidence>
<dbReference type="PANTHER" id="PTHR43157">
    <property type="entry name" value="PHOSPHATIDYLINOSITOL-GLYCAN BIOSYNTHESIS CLASS F PROTEIN-RELATED"/>
    <property type="match status" value="1"/>
</dbReference>
<dbReference type="SUPFAM" id="SSF51735">
    <property type="entry name" value="NAD(P)-binding Rossmann-fold domains"/>
    <property type="match status" value="1"/>
</dbReference>
<dbReference type="EMBL" id="LKEA01000012">
    <property type="protein sequence ID" value="ROW05701.1"/>
    <property type="molecule type" value="Genomic_DNA"/>
</dbReference>
<dbReference type="GO" id="GO:0016491">
    <property type="term" value="F:oxidoreductase activity"/>
    <property type="evidence" value="ECO:0007669"/>
    <property type="project" value="UniProtKB-KW"/>
</dbReference>
<accession>A0A423WQM8</accession>
<dbReference type="Pfam" id="PF00106">
    <property type="entry name" value="adh_short"/>
    <property type="match status" value="1"/>
</dbReference>
<name>A0A423WQM8_9PEZI</name>
<dbReference type="STRING" id="356882.A0A423WQM8"/>
<keyword evidence="3" id="KW-1185">Reference proteome</keyword>
<protein>
    <submittedName>
        <fullName evidence="2">Uncharacterized protein</fullName>
    </submittedName>
</protein>
<dbReference type="Proteomes" id="UP000283895">
    <property type="component" value="Unassembled WGS sequence"/>
</dbReference>
<dbReference type="PANTHER" id="PTHR43157:SF31">
    <property type="entry name" value="PHOSPHATIDYLINOSITOL-GLYCAN BIOSYNTHESIS CLASS F PROTEIN"/>
    <property type="match status" value="1"/>
</dbReference>
<comment type="caution">
    <text evidence="2">The sequence shown here is derived from an EMBL/GenBank/DDBJ whole genome shotgun (WGS) entry which is preliminary data.</text>
</comment>
<evidence type="ECO:0000256" key="1">
    <source>
        <dbReference type="ARBA" id="ARBA00023002"/>
    </source>
</evidence>
<reference evidence="2 3" key="1">
    <citation type="submission" date="2015-09" db="EMBL/GenBank/DDBJ databases">
        <title>Host preference determinants of Valsa canker pathogens revealed by comparative genomics.</title>
        <authorList>
            <person name="Yin Z."/>
            <person name="Huang L."/>
        </authorList>
    </citation>
    <scope>NUCLEOTIDE SEQUENCE [LARGE SCALE GENOMIC DNA]</scope>
    <source>
        <strain evidence="2 3">03-1</strain>
    </source>
</reference>
<dbReference type="AlphaFoldDB" id="A0A423WQM8"/>
<dbReference type="CDD" id="cd05327">
    <property type="entry name" value="retinol-DH_like_SDR_c_like"/>
    <property type="match status" value="1"/>
</dbReference>
<dbReference type="Gene3D" id="3.40.50.720">
    <property type="entry name" value="NAD(P)-binding Rossmann-like Domain"/>
    <property type="match status" value="1"/>
</dbReference>
<sequence length="335" mass="36471">MQSILQKATGFGPTPVQPTNLQGRVAVVTGGALGIGFEVSRALAHGGAKVVMVNRKEEQGQEAIKTIKEETPDADVDWKECDLGSLKQVKEVFTGLRESLGRLDFLVLSAGINTNQYGEDTDGIDRHFGVNFLGHYYVCNLLWPLLRKTSKIPDAPAPRVVFEASEVHRMAPNNVHFASLQENNNPELGPTELYARTKLAMILFAKYGLAGKVIKENGDNIYALSVHPGAVNTAMQQQWKDAYPGITGTLLSWAMLAIGRDVKQGSYSALWALTAPEIEEQNQNGWYFNDPGQPGKETAQASDPALGTALWGLSERIIKEKLGDNALADWNSGGH</sequence>